<proteinExistence type="predicted"/>
<dbReference type="RefSeq" id="WP_134114964.1">
    <property type="nucleotide sequence ID" value="NZ_SOEG01000003.1"/>
</dbReference>
<accession>A0A4R8HAG2</accession>
<keyword evidence="3" id="KW-1185">Reference proteome</keyword>
<keyword evidence="1" id="KW-0472">Membrane</keyword>
<keyword evidence="1" id="KW-1133">Transmembrane helix</keyword>
<keyword evidence="1" id="KW-0812">Transmembrane</keyword>
<gene>
    <name evidence="2" type="ORF">C7959_103136</name>
</gene>
<name>A0A4R8HAG2_9FIRM</name>
<protein>
    <submittedName>
        <fullName evidence="2">Uncharacterized protein</fullName>
    </submittedName>
</protein>
<dbReference type="STRING" id="926561.GCA_000379025_01801"/>
<comment type="caution">
    <text evidence="2">The sequence shown here is derived from an EMBL/GenBank/DDBJ whole genome shotgun (WGS) entry which is preliminary data.</text>
</comment>
<dbReference type="AlphaFoldDB" id="A0A4R8HAG2"/>
<sequence>MPLRFISLLKILLLITLGISIIYCWHLYQFVQVNKPVIASQNIDLAKLSKILEQDIKIKEDSKFKYKLDPRVKDWEDIADNNFFNMKEIIDKDLEADNLKGDFPNTNLPTFLAEKKKDKIEELFSLSAISKQDGNSRAIIIDKSNSQSYILKEGAVIKDYLVKEIKEDQVILSFKEAEFRLNFSN</sequence>
<reference evidence="2 3" key="1">
    <citation type="submission" date="2019-03" db="EMBL/GenBank/DDBJ databases">
        <title>Subsurface microbial communities from deep shales in Ohio and West Virginia, USA.</title>
        <authorList>
            <person name="Wrighton K."/>
        </authorList>
    </citation>
    <scope>NUCLEOTIDE SEQUENCE [LARGE SCALE GENOMIC DNA]</scope>
    <source>
        <strain evidence="2 3">MSL 6dP</strain>
    </source>
</reference>
<evidence type="ECO:0000313" key="2">
    <source>
        <dbReference type="EMBL" id="TDX53283.1"/>
    </source>
</evidence>
<organism evidence="2 3">
    <name type="scientific">Orenia marismortui</name>
    <dbReference type="NCBI Taxonomy" id="46469"/>
    <lineage>
        <taxon>Bacteria</taxon>
        <taxon>Bacillati</taxon>
        <taxon>Bacillota</taxon>
        <taxon>Clostridia</taxon>
        <taxon>Halanaerobiales</taxon>
        <taxon>Halobacteroidaceae</taxon>
        <taxon>Orenia</taxon>
    </lineage>
</organism>
<evidence type="ECO:0000313" key="3">
    <source>
        <dbReference type="Proteomes" id="UP000295832"/>
    </source>
</evidence>
<dbReference type="EMBL" id="SOEG01000003">
    <property type="protein sequence ID" value="TDX53283.1"/>
    <property type="molecule type" value="Genomic_DNA"/>
</dbReference>
<dbReference type="Proteomes" id="UP000295832">
    <property type="component" value="Unassembled WGS sequence"/>
</dbReference>
<feature type="transmembrane region" description="Helical" evidence="1">
    <location>
        <begin position="7"/>
        <end position="28"/>
    </location>
</feature>
<evidence type="ECO:0000256" key="1">
    <source>
        <dbReference type="SAM" id="Phobius"/>
    </source>
</evidence>